<dbReference type="EMBL" id="JAENII010000004">
    <property type="protein sequence ID" value="MBK1826655.1"/>
    <property type="molecule type" value="Genomic_DNA"/>
</dbReference>
<comment type="caution">
    <text evidence="1">The sequence shown here is derived from an EMBL/GenBank/DDBJ whole genome shotgun (WGS) entry which is preliminary data.</text>
</comment>
<dbReference type="RefSeq" id="WP_200277815.1">
    <property type="nucleotide sequence ID" value="NZ_JAENII010000004.1"/>
</dbReference>
<evidence type="ECO:0000313" key="1">
    <source>
        <dbReference type="EMBL" id="MBK1826655.1"/>
    </source>
</evidence>
<name>A0A934VFJ7_9BACT</name>
<accession>A0A934VFJ7</accession>
<organism evidence="1 2">
    <name type="scientific">Haloferula rosea</name>
    <dbReference type="NCBI Taxonomy" id="490093"/>
    <lineage>
        <taxon>Bacteria</taxon>
        <taxon>Pseudomonadati</taxon>
        <taxon>Verrucomicrobiota</taxon>
        <taxon>Verrucomicrobiia</taxon>
        <taxon>Verrucomicrobiales</taxon>
        <taxon>Verrucomicrobiaceae</taxon>
        <taxon>Haloferula</taxon>
    </lineage>
</organism>
<evidence type="ECO:0000313" key="2">
    <source>
        <dbReference type="Proteomes" id="UP000658278"/>
    </source>
</evidence>
<proteinExistence type="predicted"/>
<protein>
    <submittedName>
        <fullName evidence="1">Uncharacterized protein</fullName>
    </submittedName>
</protein>
<gene>
    <name evidence="1" type="ORF">JIN81_06470</name>
</gene>
<keyword evidence="2" id="KW-1185">Reference proteome</keyword>
<dbReference type="Proteomes" id="UP000658278">
    <property type="component" value="Unassembled WGS sequence"/>
</dbReference>
<dbReference type="AlphaFoldDB" id="A0A934VFJ7"/>
<reference evidence="1" key="1">
    <citation type="submission" date="2021-01" db="EMBL/GenBank/DDBJ databases">
        <title>Modified the classification status of verrucomicrobia.</title>
        <authorList>
            <person name="Feng X."/>
        </authorList>
    </citation>
    <scope>NUCLEOTIDE SEQUENCE</scope>
    <source>
        <strain evidence="1">KCTC 22201</strain>
    </source>
</reference>
<sequence length="46" mass="5132">MKKVWLFVILAFLLLIGAWSVLITLAVKNQPEKIEVNPANPAEESP</sequence>